<evidence type="ECO:0000256" key="12">
    <source>
        <dbReference type="ARBA" id="ARBA00031158"/>
    </source>
</evidence>
<keyword evidence="7" id="KW-0274">FAD</keyword>
<dbReference type="KEGG" id="sesp:BN6_51340"/>
<evidence type="ECO:0000256" key="9">
    <source>
        <dbReference type="ARBA" id="ARBA00023002"/>
    </source>
</evidence>
<dbReference type="EMBL" id="HE804045">
    <property type="protein sequence ID" value="CCH32400.1"/>
    <property type="molecule type" value="Genomic_DNA"/>
</dbReference>
<dbReference type="InterPro" id="IPR025700">
    <property type="entry name" value="Lys/Orn_oxygenase"/>
</dbReference>
<gene>
    <name evidence="17" type="primary">iucD</name>
    <name evidence="17" type="ordered locus">BN6_51340</name>
</gene>
<keyword evidence="16" id="KW-1133">Transmembrane helix</keyword>
<evidence type="ECO:0000256" key="1">
    <source>
        <dbReference type="ARBA" id="ARBA00001974"/>
    </source>
</evidence>
<evidence type="ECO:0000256" key="14">
    <source>
        <dbReference type="ARBA" id="ARBA00032738"/>
    </source>
</evidence>
<keyword evidence="16" id="KW-0472">Membrane</keyword>
<dbReference type="PATRIC" id="fig|1179773.3.peg.5160"/>
<organism evidence="17 18">
    <name type="scientific">Saccharothrix espanaensis (strain ATCC 51144 / DSM 44229 / JCM 9112 / NBRC 15066 / NRRL 15764)</name>
    <dbReference type="NCBI Taxonomy" id="1179773"/>
    <lineage>
        <taxon>Bacteria</taxon>
        <taxon>Bacillati</taxon>
        <taxon>Actinomycetota</taxon>
        <taxon>Actinomycetes</taxon>
        <taxon>Pseudonocardiales</taxon>
        <taxon>Pseudonocardiaceae</taxon>
        <taxon>Saccharothrix</taxon>
    </lineage>
</organism>
<comment type="catalytic activity">
    <reaction evidence="15">
        <text>L-lysine + NADPH + O2 = N(6)-hydroxy-L-lysine + NADP(+) + H2O</text>
        <dbReference type="Rhea" id="RHEA:23228"/>
        <dbReference type="ChEBI" id="CHEBI:15377"/>
        <dbReference type="ChEBI" id="CHEBI:15379"/>
        <dbReference type="ChEBI" id="CHEBI:32551"/>
        <dbReference type="ChEBI" id="CHEBI:57783"/>
        <dbReference type="ChEBI" id="CHEBI:57820"/>
        <dbReference type="ChEBI" id="CHEBI:58349"/>
        <dbReference type="EC" id="1.14.13.59"/>
    </reaction>
</comment>
<feature type="transmembrane region" description="Helical" evidence="16">
    <location>
        <begin position="7"/>
        <end position="26"/>
    </location>
</feature>
<dbReference type="BioCyc" id="SESP1179773:BN6_RS24845-MONOMER"/>
<keyword evidence="6" id="KW-0285">Flavoprotein</keyword>
<dbReference type="eggNOG" id="COG3486">
    <property type="taxonomic scope" value="Bacteria"/>
</dbReference>
<evidence type="ECO:0000256" key="11">
    <source>
        <dbReference type="ARBA" id="ARBA00029939"/>
    </source>
</evidence>
<protein>
    <recommendedName>
        <fullName evidence="5">L-lysine N6-monooxygenase MbtG</fullName>
        <ecNumber evidence="4">1.14.13.59</ecNumber>
    </recommendedName>
    <alternativeName>
        <fullName evidence="14">Lysine 6-N-hydroxylase</fullName>
    </alternativeName>
    <alternativeName>
        <fullName evidence="13">Lysine N6-hydroxylase</fullName>
    </alternativeName>
    <alternativeName>
        <fullName evidence="11">Lysine-N-oxygenase</fullName>
    </alternativeName>
    <alternativeName>
        <fullName evidence="12">Mycobactin synthase protein G</fullName>
    </alternativeName>
</protein>
<dbReference type="HOGENOM" id="CLU_020931_0_0_11"/>
<keyword evidence="8" id="KW-0521">NADP</keyword>
<dbReference type="PANTHER" id="PTHR42802">
    <property type="entry name" value="MONOOXYGENASE"/>
    <property type="match status" value="1"/>
</dbReference>
<dbReference type="InterPro" id="IPR036188">
    <property type="entry name" value="FAD/NAD-bd_sf"/>
</dbReference>
<proteinExistence type="inferred from homology"/>
<evidence type="ECO:0000256" key="10">
    <source>
        <dbReference type="ARBA" id="ARBA00023033"/>
    </source>
</evidence>
<evidence type="ECO:0000256" key="7">
    <source>
        <dbReference type="ARBA" id="ARBA00022827"/>
    </source>
</evidence>
<dbReference type="PANTHER" id="PTHR42802:SF1">
    <property type="entry name" value="L-ORNITHINE N(5)-MONOOXYGENASE"/>
    <property type="match status" value="1"/>
</dbReference>
<evidence type="ECO:0000256" key="15">
    <source>
        <dbReference type="ARBA" id="ARBA00048407"/>
    </source>
</evidence>
<evidence type="ECO:0000256" key="16">
    <source>
        <dbReference type="SAM" id="Phobius"/>
    </source>
</evidence>
<reference evidence="17 18" key="1">
    <citation type="journal article" date="2012" name="BMC Genomics">
        <title>Complete genome sequence of Saccharothrix espanaensis DSM 44229T and comparison to the other completely sequenced Pseudonocardiaceae.</title>
        <authorList>
            <person name="Strobel T."/>
            <person name="Al-Dilaimi A."/>
            <person name="Blom J."/>
            <person name="Gessner A."/>
            <person name="Kalinowski J."/>
            <person name="Luzhetska M."/>
            <person name="Puhler A."/>
            <person name="Szczepanowski R."/>
            <person name="Bechthold A."/>
            <person name="Ruckert C."/>
        </authorList>
    </citation>
    <scope>NUCLEOTIDE SEQUENCE [LARGE SCALE GENOMIC DNA]</scope>
    <source>
        <strain evidence="18">ATCC 51144 / DSM 44229 / JCM 9112 / NBRC 15066 / NRRL 15764</strain>
    </source>
</reference>
<comment type="cofactor">
    <cofactor evidence="1">
        <name>FAD</name>
        <dbReference type="ChEBI" id="CHEBI:57692"/>
    </cofactor>
</comment>
<dbReference type="EC" id="1.14.13.59" evidence="4"/>
<evidence type="ECO:0000256" key="2">
    <source>
        <dbReference type="ARBA" id="ARBA00004924"/>
    </source>
</evidence>
<evidence type="ECO:0000256" key="13">
    <source>
        <dbReference type="ARBA" id="ARBA00032493"/>
    </source>
</evidence>
<keyword evidence="16" id="KW-0812">Transmembrane</keyword>
<evidence type="ECO:0000256" key="4">
    <source>
        <dbReference type="ARBA" id="ARBA00013076"/>
    </source>
</evidence>
<dbReference type="GO" id="GO:0047091">
    <property type="term" value="F:L-lysine 6-monooxygenase (NADPH) activity"/>
    <property type="evidence" value="ECO:0007669"/>
    <property type="project" value="UniProtKB-EC"/>
</dbReference>
<dbReference type="STRING" id="1179773.BN6_51340"/>
<evidence type="ECO:0000256" key="3">
    <source>
        <dbReference type="ARBA" id="ARBA00007588"/>
    </source>
</evidence>
<dbReference type="Gene3D" id="3.50.50.60">
    <property type="entry name" value="FAD/NAD(P)-binding domain"/>
    <property type="match status" value="1"/>
</dbReference>
<dbReference type="Proteomes" id="UP000006281">
    <property type="component" value="Chromosome"/>
</dbReference>
<sequence>MTGTTRTYGLIGIGIGVFNLSLAALLEDNGYRDAVFFDRQPEMTWHGGLLLESSELQVHYLKDLVTPVDPTSRFSFLNYLAQRGVLYQFLNRRGGAVGRGQFQRYFRWVADALPSTRFGSTVEAVEFDGEHFRVRVNGEEHRSRHLAVATGPRPTVPDCARPHLGDRVFHASEYRQRREGLHGARITVVGGGQTGAEVVLDAMNTVPHRELAWYGRRLAFSQLEDHSFVNELYVPSFTREFRAAAEDKRLELLDRLAMSSDGITQHVVDAIYRLAYDRMFFSDNEYDYDFRAGQELVGLEPAPGGGYELTMRSWLDDGLRTETTDAVVLATGFTPSSWDHLRGVLGGIDATEKHDSAGHDSAAHDCAGHDCAAAGNVKDEVPPVGQNFEVLWRHQETNSIFVQNGSRKCIGLADPNLSIAAWRAAMIANRVLGREVYSTHPDTPLVRFS</sequence>
<dbReference type="OrthoDB" id="7527071at2"/>
<dbReference type="Pfam" id="PF13434">
    <property type="entry name" value="Lys_Orn_oxgnase"/>
    <property type="match status" value="1"/>
</dbReference>
<evidence type="ECO:0000313" key="17">
    <source>
        <dbReference type="EMBL" id="CCH32400.1"/>
    </source>
</evidence>
<evidence type="ECO:0000313" key="18">
    <source>
        <dbReference type="Proteomes" id="UP000006281"/>
    </source>
</evidence>
<keyword evidence="10 17" id="KW-0503">Monooxygenase</keyword>
<keyword evidence="9 17" id="KW-0560">Oxidoreductase</keyword>
<evidence type="ECO:0000256" key="5">
    <source>
        <dbReference type="ARBA" id="ARBA00016406"/>
    </source>
</evidence>
<comment type="pathway">
    <text evidence="2">Siderophore biosynthesis.</text>
</comment>
<evidence type="ECO:0000256" key="6">
    <source>
        <dbReference type="ARBA" id="ARBA00022630"/>
    </source>
</evidence>
<dbReference type="RefSeq" id="WP_015102512.1">
    <property type="nucleotide sequence ID" value="NC_019673.1"/>
</dbReference>
<name>K0JX00_SACES</name>
<accession>K0JX00</accession>
<dbReference type="SUPFAM" id="SSF51905">
    <property type="entry name" value="FAD/NAD(P)-binding domain"/>
    <property type="match status" value="2"/>
</dbReference>
<evidence type="ECO:0000256" key="8">
    <source>
        <dbReference type="ARBA" id="ARBA00022857"/>
    </source>
</evidence>
<keyword evidence="18" id="KW-1185">Reference proteome</keyword>
<dbReference type="AlphaFoldDB" id="K0JX00"/>
<comment type="similarity">
    <text evidence="3">Belongs to the lysine N(6)-hydroxylase/L-ornithine N(5)-oxygenase family.</text>
</comment>